<keyword evidence="4" id="KW-1185">Reference proteome</keyword>
<evidence type="ECO:0008006" key="5">
    <source>
        <dbReference type="Google" id="ProtNLM"/>
    </source>
</evidence>
<organism evidence="3 4">
    <name type="scientific">Entotheonella factor</name>
    <dbReference type="NCBI Taxonomy" id="1429438"/>
    <lineage>
        <taxon>Bacteria</taxon>
        <taxon>Pseudomonadati</taxon>
        <taxon>Nitrospinota/Tectimicrobiota group</taxon>
        <taxon>Candidatus Tectimicrobiota</taxon>
        <taxon>Candidatus Entotheonellia</taxon>
        <taxon>Candidatus Entotheonellales</taxon>
        <taxon>Candidatus Entotheonellaceae</taxon>
        <taxon>Candidatus Entotheonella</taxon>
    </lineage>
</organism>
<dbReference type="AlphaFoldDB" id="W4LGC0"/>
<proteinExistence type="predicted"/>
<sequence length="335" mass="37164">MSRKDVYLTAVVLCCSFVMVFAIGTAAEAAAKTTIKAISAWGKNHSGVKKEYLPYIKRANEMLQAKYPGEVEIKYIGGPEAIPTRDQPEALRAGTIDMYYGTAAYYAGIAPAANTTKLSQLTSQEEKDVGADAIYDEIHRKKLKAAYLGALGSQNPFQLYTIEKVTSPDQIKGLRIRSSAMYIDFLKALGANPVVTKPGDVYQALERGVVDGVMWPLDSIRPWGWHEIVKFVTGPPFYKVSHPLLMNANKWDNLPKPIQGVLMEALRLEVIEIDANTAEDTGKEYEALKKAGMTVVEFTPEDTKAYLDMAYTEGWKGQLKMESEHTPTLRKLLTK</sequence>
<dbReference type="GO" id="GO:0055085">
    <property type="term" value="P:transmembrane transport"/>
    <property type="evidence" value="ECO:0007669"/>
    <property type="project" value="InterPro"/>
</dbReference>
<dbReference type="PANTHER" id="PTHR33376">
    <property type="match status" value="1"/>
</dbReference>
<name>W4LGC0_ENTF1</name>
<evidence type="ECO:0000313" key="3">
    <source>
        <dbReference type="EMBL" id="ETW96371.1"/>
    </source>
</evidence>
<evidence type="ECO:0000313" key="4">
    <source>
        <dbReference type="Proteomes" id="UP000019141"/>
    </source>
</evidence>
<dbReference type="InterPro" id="IPR038404">
    <property type="entry name" value="TRAP_DctP_sf"/>
</dbReference>
<comment type="caution">
    <text evidence="3">The sequence shown here is derived from an EMBL/GenBank/DDBJ whole genome shotgun (WGS) entry which is preliminary data.</text>
</comment>
<evidence type="ECO:0000256" key="2">
    <source>
        <dbReference type="SAM" id="SignalP"/>
    </source>
</evidence>
<dbReference type="InterPro" id="IPR018389">
    <property type="entry name" value="DctP_fam"/>
</dbReference>
<dbReference type="Gene3D" id="3.40.190.170">
    <property type="entry name" value="Bacterial extracellular solute-binding protein, family 7"/>
    <property type="match status" value="1"/>
</dbReference>
<dbReference type="HOGENOM" id="CLU_068413_0_0_7"/>
<keyword evidence="1 2" id="KW-0732">Signal</keyword>
<feature type="signal peptide" evidence="2">
    <location>
        <begin position="1"/>
        <end position="22"/>
    </location>
</feature>
<dbReference type="Proteomes" id="UP000019141">
    <property type="component" value="Unassembled WGS sequence"/>
</dbReference>
<protein>
    <recommendedName>
        <fullName evidence="5">C4-dicarboxylate ABC transporter substrate-binding protein</fullName>
    </recommendedName>
</protein>
<accession>W4LGC0</accession>
<dbReference type="PANTHER" id="PTHR33376:SF5">
    <property type="entry name" value="EXTRACYTOPLASMIC SOLUTE RECEPTOR PROTEIN"/>
    <property type="match status" value="1"/>
</dbReference>
<dbReference type="NCBIfam" id="NF037995">
    <property type="entry name" value="TRAP_S1"/>
    <property type="match status" value="1"/>
</dbReference>
<reference evidence="3 4" key="1">
    <citation type="journal article" date="2014" name="Nature">
        <title>An environmental bacterial taxon with a large and distinct metabolic repertoire.</title>
        <authorList>
            <person name="Wilson M.C."/>
            <person name="Mori T."/>
            <person name="Ruckert C."/>
            <person name="Uria A.R."/>
            <person name="Helf M.J."/>
            <person name="Takada K."/>
            <person name="Gernert C."/>
            <person name="Steffens U.A."/>
            <person name="Heycke N."/>
            <person name="Schmitt S."/>
            <person name="Rinke C."/>
            <person name="Helfrich E.J."/>
            <person name="Brachmann A.O."/>
            <person name="Gurgui C."/>
            <person name="Wakimoto T."/>
            <person name="Kracht M."/>
            <person name="Crusemann M."/>
            <person name="Hentschel U."/>
            <person name="Abe I."/>
            <person name="Matsunaga S."/>
            <person name="Kalinowski J."/>
            <person name="Takeyama H."/>
            <person name="Piel J."/>
        </authorList>
    </citation>
    <scope>NUCLEOTIDE SEQUENCE [LARGE SCALE GENOMIC DNA]</scope>
    <source>
        <strain evidence="4">TSY1</strain>
    </source>
</reference>
<evidence type="ECO:0000256" key="1">
    <source>
        <dbReference type="ARBA" id="ARBA00022729"/>
    </source>
</evidence>
<feature type="chain" id="PRO_5004844729" description="C4-dicarboxylate ABC transporter substrate-binding protein" evidence="2">
    <location>
        <begin position="23"/>
        <end position="335"/>
    </location>
</feature>
<dbReference type="Pfam" id="PF03480">
    <property type="entry name" value="DctP"/>
    <property type="match status" value="1"/>
</dbReference>
<dbReference type="EMBL" id="AZHW01000795">
    <property type="protein sequence ID" value="ETW96371.1"/>
    <property type="molecule type" value="Genomic_DNA"/>
</dbReference>
<gene>
    <name evidence="3" type="ORF">ETSY1_26880</name>
</gene>